<reference evidence="2 3" key="1">
    <citation type="submission" date="2016-04" db="EMBL/GenBank/DDBJ databases">
        <title>Draft genome of Fonsecaea erecta CBS 125763.</title>
        <authorList>
            <person name="Weiss V.A."/>
            <person name="Vicente V.A."/>
            <person name="Raittz R.T."/>
            <person name="Moreno L.F."/>
            <person name="De Souza E.M."/>
            <person name="Pedrosa F.O."/>
            <person name="Steffens M.B."/>
            <person name="Faoro H."/>
            <person name="Tadra-Sfeir M.Z."/>
            <person name="Najafzadeh M.J."/>
            <person name="Felipe M.S."/>
            <person name="Teixeira M."/>
            <person name="Sun J."/>
            <person name="Xi L."/>
            <person name="Gomes R."/>
            <person name="De Azevedo C.M."/>
            <person name="Salgado C.G."/>
            <person name="Da Silva M.B."/>
            <person name="Nascimento M.F."/>
            <person name="Queiroz-Telles F."/>
            <person name="Attili D.S."/>
            <person name="Gorbushina A."/>
        </authorList>
    </citation>
    <scope>NUCLEOTIDE SEQUENCE [LARGE SCALE GENOMIC DNA]</scope>
    <source>
        <strain evidence="2 3">CBS 125763</strain>
    </source>
</reference>
<dbReference type="AlphaFoldDB" id="A0A178ZPK0"/>
<proteinExistence type="predicted"/>
<evidence type="ECO:0000313" key="3">
    <source>
        <dbReference type="Proteomes" id="UP000078343"/>
    </source>
</evidence>
<name>A0A178ZPK0_9EURO</name>
<evidence type="ECO:0000313" key="2">
    <source>
        <dbReference type="EMBL" id="OAP61391.1"/>
    </source>
</evidence>
<feature type="compositionally biased region" description="Low complexity" evidence="1">
    <location>
        <begin position="403"/>
        <end position="412"/>
    </location>
</feature>
<gene>
    <name evidence="2" type="ORF">AYL99_03594</name>
</gene>
<feature type="compositionally biased region" description="Low complexity" evidence="1">
    <location>
        <begin position="280"/>
        <end position="290"/>
    </location>
</feature>
<dbReference type="OrthoDB" id="4138726at2759"/>
<feature type="region of interest" description="Disordered" evidence="1">
    <location>
        <begin position="480"/>
        <end position="502"/>
    </location>
</feature>
<feature type="region of interest" description="Disordered" evidence="1">
    <location>
        <begin position="263"/>
        <end position="291"/>
    </location>
</feature>
<organism evidence="2 3">
    <name type="scientific">Fonsecaea erecta</name>
    <dbReference type="NCBI Taxonomy" id="1367422"/>
    <lineage>
        <taxon>Eukaryota</taxon>
        <taxon>Fungi</taxon>
        <taxon>Dikarya</taxon>
        <taxon>Ascomycota</taxon>
        <taxon>Pezizomycotina</taxon>
        <taxon>Eurotiomycetes</taxon>
        <taxon>Chaetothyriomycetidae</taxon>
        <taxon>Chaetothyriales</taxon>
        <taxon>Herpotrichiellaceae</taxon>
        <taxon>Fonsecaea</taxon>
    </lineage>
</organism>
<comment type="caution">
    <text evidence="2">The sequence shown here is derived from an EMBL/GenBank/DDBJ whole genome shotgun (WGS) entry which is preliminary data.</text>
</comment>
<dbReference type="EMBL" id="LVYI01000003">
    <property type="protein sequence ID" value="OAP61391.1"/>
    <property type="molecule type" value="Genomic_DNA"/>
</dbReference>
<dbReference type="GeneID" id="30007763"/>
<sequence>MTAPRRLLPALANENQSMAPGVVGSAAPESASCQAPVLTDSGPGAAVDFGEEFAPLIVLLEAEMNGDIPAGFSFSGLLENNTDTIGLGFDDPSLMTEDLAATDTNNLGLAAPGHMNQSLNAPFGANDLGFTAPGHMIHGLAPTNSLSPCLTSTEFNDTFPGIDAFFDLDSASQPMCTGATDNVALKGVGSQFESFDSMVPQYLNEKTWENDPSIFPPGFESASNVAASTPIRFDPYQVEGLEGELPDLDALTREFGLSAGVDLPDLGADNSDTKTTENNSLPSSLPASLPEQPEIVNLPSKMAGFKFIVQMSSDFEAPQANIKGEDTSDHVSSGLHAPTDTAVSEGAKFGAESGANVVSDVAANDGGFAPAAVNASAPDVVNASVPAAAKASAPPVDLPNTIDASSADAAANDAKDKAETTGARKRKADDANNTSTDPGNSDKEAAVPLKKTKYSGVYAPRVDTSQPGTVSVTEPFITRSGNRTQDRGVVQQNNEDPNAPKWTRRMPSLLDCTDPFLCPGFNLDCFHAFQNTSGYFNHVENVHGISKKKINKPEFKDMKALFEPHTESWWVARGQDTTYQGTDRKQINARRRMKAGMRSNDPNYLEEVYVRTPSVRVSANKKTTEN</sequence>
<accession>A0A178ZPK0</accession>
<feature type="region of interest" description="Disordered" evidence="1">
    <location>
        <begin position="390"/>
        <end position="448"/>
    </location>
</feature>
<dbReference type="Proteomes" id="UP000078343">
    <property type="component" value="Unassembled WGS sequence"/>
</dbReference>
<dbReference type="RefSeq" id="XP_018694758.1">
    <property type="nucleotide sequence ID" value="XM_018835108.1"/>
</dbReference>
<evidence type="ECO:0000256" key="1">
    <source>
        <dbReference type="SAM" id="MobiDB-lite"/>
    </source>
</evidence>
<keyword evidence="3" id="KW-1185">Reference proteome</keyword>
<protein>
    <submittedName>
        <fullName evidence="2">Uncharacterized protein</fullName>
    </submittedName>
</protein>